<dbReference type="InterPro" id="IPR029045">
    <property type="entry name" value="ClpP/crotonase-like_dom_sf"/>
</dbReference>
<dbReference type="GO" id="GO:0008233">
    <property type="term" value="F:peptidase activity"/>
    <property type="evidence" value="ECO:0007669"/>
    <property type="project" value="UniProtKB-KW"/>
</dbReference>
<dbReference type="InterPro" id="IPR023562">
    <property type="entry name" value="ClpP/TepA"/>
</dbReference>
<dbReference type="NCBIfam" id="NF045542">
    <property type="entry name" value="Clp_rel_HeadMat"/>
    <property type="match status" value="1"/>
</dbReference>
<gene>
    <name evidence="4" type="ORF">MWN34_08225</name>
</gene>
<name>A0ABT0DAC5_9HYPH</name>
<dbReference type="GO" id="GO:0006508">
    <property type="term" value="P:proteolysis"/>
    <property type="evidence" value="ECO:0007669"/>
    <property type="project" value="UniProtKB-KW"/>
</dbReference>
<evidence type="ECO:0000313" key="4">
    <source>
        <dbReference type="EMBL" id="MCK0196898.1"/>
    </source>
</evidence>
<dbReference type="EMBL" id="JALKCH010000005">
    <property type="protein sequence ID" value="MCK0196898.1"/>
    <property type="molecule type" value="Genomic_DNA"/>
</dbReference>
<organism evidence="4 5">
    <name type="scientific">Ancylobacter crimeensis</name>
    <dbReference type="NCBI Taxonomy" id="2579147"/>
    <lineage>
        <taxon>Bacteria</taxon>
        <taxon>Pseudomonadati</taxon>
        <taxon>Pseudomonadota</taxon>
        <taxon>Alphaproteobacteria</taxon>
        <taxon>Hyphomicrobiales</taxon>
        <taxon>Xanthobacteraceae</taxon>
        <taxon>Ancylobacter</taxon>
    </lineage>
</organism>
<keyword evidence="1 4" id="KW-0645">Protease</keyword>
<evidence type="ECO:0000256" key="2">
    <source>
        <dbReference type="ARBA" id="ARBA00022801"/>
    </source>
</evidence>
<keyword evidence="2" id="KW-0378">Hydrolase</keyword>
<protein>
    <submittedName>
        <fullName evidence="4">ATP-dependent Clp protease proteolytic subunit</fullName>
    </submittedName>
</protein>
<reference evidence="4 5" key="1">
    <citation type="submission" date="2022-04" db="EMBL/GenBank/DDBJ databases">
        <authorList>
            <person name="Grouzdev D.S."/>
            <person name="Pantiukh K.S."/>
            <person name="Krutkina M.S."/>
        </authorList>
    </citation>
    <scope>NUCLEOTIDE SEQUENCE [LARGE SCALE GENOMIC DNA]</scope>
    <source>
        <strain evidence="4 5">6x-1</strain>
    </source>
</reference>
<accession>A0ABT0DAC5</accession>
<dbReference type="RefSeq" id="WP_247028403.1">
    <property type="nucleotide sequence ID" value="NZ_JALKCH010000005.1"/>
</dbReference>
<dbReference type="Pfam" id="PF00574">
    <property type="entry name" value="CLP_protease"/>
    <property type="match status" value="1"/>
</dbReference>
<dbReference type="Gene3D" id="3.90.226.10">
    <property type="entry name" value="2-enoyl-CoA Hydratase, Chain A, domain 1"/>
    <property type="match status" value="1"/>
</dbReference>
<proteinExistence type="predicted"/>
<dbReference type="PANTHER" id="PTHR10381">
    <property type="entry name" value="ATP-DEPENDENT CLP PROTEASE PROTEOLYTIC SUBUNIT"/>
    <property type="match status" value="1"/>
</dbReference>
<keyword evidence="3" id="KW-0720">Serine protease</keyword>
<evidence type="ECO:0000313" key="5">
    <source>
        <dbReference type="Proteomes" id="UP001203284"/>
    </source>
</evidence>
<dbReference type="Proteomes" id="UP001203284">
    <property type="component" value="Unassembled WGS sequence"/>
</dbReference>
<keyword evidence="5" id="KW-1185">Reference proteome</keyword>
<dbReference type="PANTHER" id="PTHR10381:SF70">
    <property type="entry name" value="ATP-DEPENDENT CLP PROTEASE PROTEOLYTIC SUBUNIT"/>
    <property type="match status" value="1"/>
</dbReference>
<comment type="caution">
    <text evidence="4">The sequence shown here is derived from an EMBL/GenBank/DDBJ whole genome shotgun (WGS) entry which is preliminary data.</text>
</comment>
<dbReference type="SUPFAM" id="SSF52096">
    <property type="entry name" value="ClpP/crotonase"/>
    <property type="match status" value="1"/>
</dbReference>
<evidence type="ECO:0000256" key="1">
    <source>
        <dbReference type="ARBA" id="ARBA00022670"/>
    </source>
</evidence>
<evidence type="ECO:0000256" key="3">
    <source>
        <dbReference type="ARBA" id="ARBA00022825"/>
    </source>
</evidence>
<sequence length="207" mass="21561">MQVAAQKLVADGALWLWGAIGTTDPYWPMIRAADVEAALAEMAGPVVVRLNSGGGSLGEGLKIWALLAQHPATVTIIIDRLAASAASIIAMAGDHVVMRAGAEMMIHRPRQVSMTSDKALQLIAAGVAYRADACASMALDIVAIYAARTGLHSETIEQLLDAAAVMSGREAVRLGFADEADVLAWQPSSLLPHQALCAGTALHGEIS</sequence>